<dbReference type="InterPro" id="IPR047817">
    <property type="entry name" value="ABC2_TM_bact-type"/>
</dbReference>
<protein>
    <submittedName>
        <fullName evidence="9">ABC-2 type transport system permease protein</fullName>
    </submittedName>
</protein>
<gene>
    <name evidence="9" type="ORF">SAMN05421773_106127</name>
</gene>
<feature type="transmembrane region" description="Helical" evidence="7">
    <location>
        <begin position="196"/>
        <end position="216"/>
    </location>
</feature>
<feature type="compositionally biased region" description="Pro residues" evidence="6">
    <location>
        <begin position="1"/>
        <end position="17"/>
    </location>
</feature>
<keyword evidence="3 7" id="KW-1133">Transmembrane helix</keyword>
<evidence type="ECO:0000256" key="4">
    <source>
        <dbReference type="ARBA" id="ARBA00023136"/>
    </source>
</evidence>
<dbReference type="GO" id="GO:0043190">
    <property type="term" value="C:ATP-binding cassette (ABC) transporter complex"/>
    <property type="evidence" value="ECO:0007669"/>
    <property type="project" value="InterPro"/>
</dbReference>
<proteinExistence type="predicted"/>
<keyword evidence="4 7" id="KW-0472">Membrane</keyword>
<keyword evidence="10" id="KW-1185">Reference proteome</keyword>
<evidence type="ECO:0000313" key="10">
    <source>
        <dbReference type="Proteomes" id="UP000199207"/>
    </source>
</evidence>
<evidence type="ECO:0000256" key="1">
    <source>
        <dbReference type="ARBA" id="ARBA00004141"/>
    </source>
</evidence>
<organism evidence="9 10">
    <name type="scientific">Streptomyces aidingensis</name>
    <dbReference type="NCBI Taxonomy" id="910347"/>
    <lineage>
        <taxon>Bacteria</taxon>
        <taxon>Bacillati</taxon>
        <taxon>Actinomycetota</taxon>
        <taxon>Actinomycetes</taxon>
        <taxon>Kitasatosporales</taxon>
        <taxon>Streptomycetaceae</taxon>
        <taxon>Streptomyces</taxon>
    </lineage>
</organism>
<evidence type="ECO:0000256" key="5">
    <source>
        <dbReference type="ARBA" id="ARBA00023251"/>
    </source>
</evidence>
<dbReference type="Proteomes" id="UP000199207">
    <property type="component" value="Unassembled WGS sequence"/>
</dbReference>
<dbReference type="InterPro" id="IPR013525">
    <property type="entry name" value="ABC2_TM"/>
</dbReference>
<evidence type="ECO:0000256" key="7">
    <source>
        <dbReference type="SAM" id="Phobius"/>
    </source>
</evidence>
<keyword evidence="5" id="KW-0046">Antibiotic resistance</keyword>
<dbReference type="InterPro" id="IPR051784">
    <property type="entry name" value="Nod_factor_ABC_transporter"/>
</dbReference>
<evidence type="ECO:0000256" key="3">
    <source>
        <dbReference type="ARBA" id="ARBA00022989"/>
    </source>
</evidence>
<evidence type="ECO:0000313" key="9">
    <source>
        <dbReference type="EMBL" id="SFC81071.1"/>
    </source>
</evidence>
<dbReference type="EMBL" id="FOLM01000006">
    <property type="protein sequence ID" value="SFC81071.1"/>
    <property type="molecule type" value="Genomic_DNA"/>
</dbReference>
<evidence type="ECO:0000259" key="8">
    <source>
        <dbReference type="PROSITE" id="PS51012"/>
    </source>
</evidence>
<feature type="transmembrane region" description="Helical" evidence="7">
    <location>
        <begin position="166"/>
        <end position="189"/>
    </location>
</feature>
<feature type="transmembrane region" description="Helical" evidence="7">
    <location>
        <begin position="54"/>
        <end position="76"/>
    </location>
</feature>
<dbReference type="GO" id="GO:0046677">
    <property type="term" value="P:response to antibiotic"/>
    <property type="evidence" value="ECO:0007669"/>
    <property type="project" value="UniProtKB-KW"/>
</dbReference>
<evidence type="ECO:0000256" key="2">
    <source>
        <dbReference type="ARBA" id="ARBA00022692"/>
    </source>
</evidence>
<feature type="domain" description="ABC transmembrane type-2" evidence="8">
    <location>
        <begin position="52"/>
        <end position="277"/>
    </location>
</feature>
<dbReference type="STRING" id="910347.SAMN05421773_106127"/>
<reference evidence="9 10" key="1">
    <citation type="submission" date="2016-10" db="EMBL/GenBank/DDBJ databases">
        <authorList>
            <person name="de Groot N.N."/>
        </authorList>
    </citation>
    <scope>NUCLEOTIDE SEQUENCE [LARGE SCALE GENOMIC DNA]</scope>
    <source>
        <strain evidence="9 10">CGMCC 4.5739</strain>
    </source>
</reference>
<dbReference type="RefSeq" id="WP_093839014.1">
    <property type="nucleotide sequence ID" value="NZ_FOLM01000006.1"/>
</dbReference>
<dbReference type="PANTHER" id="PTHR43229">
    <property type="entry name" value="NODULATION PROTEIN J"/>
    <property type="match status" value="1"/>
</dbReference>
<feature type="transmembrane region" description="Helical" evidence="7">
    <location>
        <begin position="253"/>
        <end position="274"/>
    </location>
</feature>
<accession>A0A1I1M6P6</accession>
<evidence type="ECO:0000256" key="6">
    <source>
        <dbReference type="SAM" id="MobiDB-lite"/>
    </source>
</evidence>
<dbReference type="PANTHER" id="PTHR43229:SF2">
    <property type="entry name" value="NODULATION PROTEIN J"/>
    <property type="match status" value="1"/>
</dbReference>
<feature type="region of interest" description="Disordered" evidence="6">
    <location>
        <begin position="1"/>
        <end position="25"/>
    </location>
</feature>
<dbReference type="PROSITE" id="PS51012">
    <property type="entry name" value="ABC_TM2"/>
    <property type="match status" value="1"/>
</dbReference>
<name>A0A1I1M6P6_9ACTN</name>
<comment type="subcellular location">
    <subcellularLocation>
        <location evidence="1">Membrane</location>
        <topology evidence="1">Multi-pass membrane protein</topology>
    </subcellularLocation>
</comment>
<dbReference type="OrthoDB" id="160207at2"/>
<sequence length="277" mass="28147">MSPADPTPPPAGAPPLGPGTGTFAPRPGAAPLPRMIAAQTALETRLLLRHGEQLLLTVVIPALALLLFATVDILALPDAGSTAERTGFLAPGVLALAAFATAFTGQAIATGYERRYGVLKRLGATPLPRWGLLAGKTGAVLVTLALQSLLLIAIALALGWSPEPGGAPAALLLLLLGTTAFSALGLLMAGTLRAEATLAGANLVFVVLLLCGDVIVPLENFPGPVREVLGLLPLTALADGLRRVLQEGGSPPWGSLAVLAVWAVAATAAAARAFRWE</sequence>
<dbReference type="PIRSF" id="PIRSF006648">
    <property type="entry name" value="DrrB"/>
    <property type="match status" value="1"/>
</dbReference>
<keyword evidence="2 7" id="KW-0812">Transmembrane</keyword>
<feature type="transmembrane region" description="Helical" evidence="7">
    <location>
        <begin position="133"/>
        <end position="160"/>
    </location>
</feature>
<dbReference type="GO" id="GO:0140359">
    <property type="term" value="F:ABC-type transporter activity"/>
    <property type="evidence" value="ECO:0007669"/>
    <property type="project" value="InterPro"/>
</dbReference>
<feature type="transmembrane region" description="Helical" evidence="7">
    <location>
        <begin position="88"/>
        <end position="112"/>
    </location>
</feature>
<dbReference type="Pfam" id="PF12698">
    <property type="entry name" value="ABC2_membrane_3"/>
    <property type="match status" value="1"/>
</dbReference>
<dbReference type="AlphaFoldDB" id="A0A1I1M6P6"/>
<dbReference type="InterPro" id="IPR000412">
    <property type="entry name" value="ABC_2_transport"/>
</dbReference>